<keyword evidence="5" id="KW-1185">Reference proteome</keyword>
<feature type="signal peptide" evidence="3">
    <location>
        <begin position="1"/>
        <end position="21"/>
    </location>
</feature>
<dbReference type="InterPro" id="IPR018635">
    <property type="entry name" value="UPF0319"/>
</dbReference>
<dbReference type="RefSeq" id="WP_071473133.1">
    <property type="nucleotide sequence ID" value="NZ_MDKE01000030.1"/>
</dbReference>
<evidence type="ECO:0000256" key="3">
    <source>
        <dbReference type="SAM" id="SignalP"/>
    </source>
</evidence>
<evidence type="ECO:0000313" key="4">
    <source>
        <dbReference type="EMBL" id="OIN07987.1"/>
    </source>
</evidence>
<evidence type="ECO:0000313" key="5">
    <source>
        <dbReference type="Proteomes" id="UP000243073"/>
    </source>
</evidence>
<name>A0A1J4QFC6_9GAMM</name>
<comment type="similarity">
    <text evidence="1">Belongs to the UPF0319 family.</text>
</comment>
<evidence type="ECO:0000256" key="2">
    <source>
        <dbReference type="ARBA" id="ARBA00022729"/>
    </source>
</evidence>
<gene>
    <name evidence="4" type="ORF">BFR47_15840</name>
</gene>
<proteinExistence type="inferred from homology"/>
<dbReference type="Proteomes" id="UP000243073">
    <property type="component" value="Unassembled WGS sequence"/>
</dbReference>
<feature type="chain" id="PRO_5009632372" description="DUF2057 domain-containing protein" evidence="3">
    <location>
        <begin position="22"/>
        <end position="210"/>
    </location>
</feature>
<dbReference type="PANTHER" id="PTHR38108:SF1">
    <property type="entry name" value="UPF0319 PROTEIN YCCT"/>
    <property type="match status" value="1"/>
</dbReference>
<keyword evidence="2 3" id="KW-0732">Signal</keyword>
<reference evidence="4 5" key="1">
    <citation type="submission" date="2016-07" db="EMBL/GenBank/DDBJ databases">
        <title>Draft Genome Sequence of Oceanisphaera psychrotolerans, isolated from coastal sediment samples.</title>
        <authorList>
            <person name="Zhuo S."/>
            <person name="Ruan Z."/>
        </authorList>
    </citation>
    <scope>NUCLEOTIDE SEQUENCE [LARGE SCALE GENOMIC DNA]</scope>
    <source>
        <strain evidence="4 5">LAM-WHM-ZC</strain>
    </source>
</reference>
<dbReference type="AlphaFoldDB" id="A0A1J4QFC6"/>
<dbReference type="PANTHER" id="PTHR38108">
    <property type="entry name" value="UPF0319 PROTEIN YCCT"/>
    <property type="match status" value="1"/>
</dbReference>
<evidence type="ECO:0008006" key="6">
    <source>
        <dbReference type="Google" id="ProtNLM"/>
    </source>
</evidence>
<dbReference type="EMBL" id="MDKE01000030">
    <property type="protein sequence ID" value="OIN07987.1"/>
    <property type="molecule type" value="Genomic_DNA"/>
</dbReference>
<protein>
    <recommendedName>
        <fullName evidence="6">DUF2057 domain-containing protein</fullName>
    </recommendedName>
</protein>
<dbReference type="Pfam" id="PF09829">
    <property type="entry name" value="DUF2057"/>
    <property type="match status" value="1"/>
</dbReference>
<evidence type="ECO:0000256" key="1">
    <source>
        <dbReference type="ARBA" id="ARBA00008490"/>
    </source>
</evidence>
<organism evidence="4 5">
    <name type="scientific">Oceanisphaera psychrotolerans</name>
    <dbReference type="NCBI Taxonomy" id="1414654"/>
    <lineage>
        <taxon>Bacteria</taxon>
        <taxon>Pseudomonadati</taxon>
        <taxon>Pseudomonadota</taxon>
        <taxon>Gammaproteobacteria</taxon>
        <taxon>Aeromonadales</taxon>
        <taxon>Aeromonadaceae</taxon>
        <taxon>Oceanisphaera</taxon>
    </lineage>
</organism>
<accession>A0A1J4QFC6</accession>
<comment type="caution">
    <text evidence="4">The sequence shown here is derived from an EMBL/GenBank/DDBJ whole genome shotgun (WGS) entry which is preliminary data.</text>
</comment>
<dbReference type="OrthoDB" id="7058190at2"/>
<sequence length="210" mass="22825">MKTRFTLAALAVAGLSFGANAATFEAQQPYQIHLVNGNKTANSITQSIHKVDLAEGKQQVAISYTQDFSNRSELRVLNGDPVVINLDVPADAELTLDYKAPINYQLARQFLREQDAQLKIVDKKTGNIVPAELTLIPMPAGLDTAGGIQESLAEKGMAFNGRTDAAVAAAQAKFGDAVVDADALEMLKHWWNAADKDTQRAFQIWAIQQQ</sequence>